<feature type="compositionally biased region" description="Polar residues" evidence="1">
    <location>
        <begin position="12"/>
        <end position="22"/>
    </location>
</feature>
<feature type="region of interest" description="Disordered" evidence="1">
    <location>
        <begin position="180"/>
        <end position="200"/>
    </location>
</feature>
<dbReference type="AlphaFoldDB" id="A0A147BC72"/>
<sequence length="929" mass="104169">KRHYRRYLEPGQPSTVPRQTLCNRRKNRHNTADDRTSAHDCAKDDRAPVDHAADDDHGSADDCASDDDHASVPPPERTSAHDCVSPPESTSADDCVLSPGRTSAGLTNFGSIPNRSAEQDEQSALSGSSELHVLCSPSVSELSDSESMDLAAEDPLCLGVDLDSFGEPCIDEFFDCQETPGCSSGEPGGIDDEEARADTEDEDTQAYFKRASEETLPHQTTTKAQAVLLILTLVVSGGFSWTQVDGILKLINTLFGTEVVPDSKYMFRKLWKQKMNMITFHYYCHTCFSYLGIRASNISPEERLTCESCDRCYNPRTLIADGHFFLTFSVKRQLQSLLSALAGPLYTTLKRTLSGASGVYTDIFDGRLYKSIRRQMNMTWSDVTVTLNTDGSPVFNSSKASVWPIQVLLNELPINVRFRNVIVGGLWFAKVHPPAHLFMRTFVEEFRKIGSIIWMHAGDRVISRVFAVCCSVDSPARAVLLNMKQFNGYFGCSWCLERGTLVDGTLRYLLQGGPAEDRTHSNVVRDMKAAFRQCQPVHGIKGPSVLLPLKGLDLVWCLPPDYMHCVLEGVAKQLTELWLSTTGAPFYIGGAIAALNSRILAIRPPISFCRLPRPISERAHWKANEWQYWLLFYSLPCLKDILPTRYFHHFALLCQGMFLLLGTKVTELDVREAERLLFRFVDRIVPLYGHSAATFNVHQLLHLSKSVDMLGPLWGFSTFPFENGNGNLLRHVTAAQGVPLQIAERCVMHSFLSVAKRLVRLSDPLTQRCQRMTQTVHKPKHGVCLLGAPRAPVLRECVEQMFFEKFGMLPRMSAYDRLSVDSVVFHTNGYARPQKTCSAYIRMADGNYCVLQSILSFSLPQKRIVLLCQELIMTDCSFGSASYIQNCEHPPPHANFCFYYPDDIAAQCILVQQESEMYLCDRPNPYSLD</sequence>
<organism evidence="2">
    <name type="scientific">Ixodes ricinus</name>
    <name type="common">Common tick</name>
    <name type="synonym">Acarus ricinus</name>
    <dbReference type="NCBI Taxonomy" id="34613"/>
    <lineage>
        <taxon>Eukaryota</taxon>
        <taxon>Metazoa</taxon>
        <taxon>Ecdysozoa</taxon>
        <taxon>Arthropoda</taxon>
        <taxon>Chelicerata</taxon>
        <taxon>Arachnida</taxon>
        <taxon>Acari</taxon>
        <taxon>Parasitiformes</taxon>
        <taxon>Ixodida</taxon>
        <taxon>Ixodoidea</taxon>
        <taxon>Ixodidae</taxon>
        <taxon>Ixodinae</taxon>
        <taxon>Ixodes</taxon>
    </lineage>
</organism>
<dbReference type="PANTHER" id="PTHR46579:SF1">
    <property type="entry name" value="F5_8 TYPE C DOMAIN-CONTAINING PROTEIN"/>
    <property type="match status" value="1"/>
</dbReference>
<feature type="compositionally biased region" description="Basic and acidic residues" evidence="1">
    <location>
        <begin position="30"/>
        <end position="70"/>
    </location>
</feature>
<reference evidence="2" key="1">
    <citation type="journal article" date="2018" name="PLoS Negl. Trop. Dis.">
        <title>Sialome diversity of ticks revealed by RNAseq of single tick salivary glands.</title>
        <authorList>
            <person name="Perner J."/>
            <person name="Kropackova S."/>
            <person name="Kopacek P."/>
            <person name="Ribeiro J.M."/>
        </authorList>
    </citation>
    <scope>NUCLEOTIDE SEQUENCE</scope>
    <source>
        <strain evidence="2">Siblings of single egg batch collected in Ceske Budejovice</strain>
        <tissue evidence="2">Salivary glands</tissue>
    </source>
</reference>
<dbReference type="EMBL" id="GEGO01007034">
    <property type="protein sequence ID" value="JAR88370.1"/>
    <property type="molecule type" value="Transcribed_RNA"/>
</dbReference>
<evidence type="ECO:0000256" key="1">
    <source>
        <dbReference type="SAM" id="MobiDB-lite"/>
    </source>
</evidence>
<feature type="compositionally biased region" description="Polar residues" evidence="1">
    <location>
        <begin position="100"/>
        <end position="129"/>
    </location>
</feature>
<protein>
    <submittedName>
        <fullName evidence="2">Putative cr1-8 nvi</fullName>
    </submittedName>
</protein>
<feature type="compositionally biased region" description="Acidic residues" evidence="1">
    <location>
        <begin position="189"/>
        <end position="200"/>
    </location>
</feature>
<name>A0A147BC72_IXORI</name>
<proteinExistence type="predicted"/>
<feature type="region of interest" description="Disordered" evidence="1">
    <location>
        <begin position="1"/>
        <end position="129"/>
    </location>
</feature>
<accession>A0A147BC72</accession>
<evidence type="ECO:0000313" key="2">
    <source>
        <dbReference type="EMBL" id="JAR88370.1"/>
    </source>
</evidence>
<feature type="non-terminal residue" evidence="2">
    <location>
        <position position="1"/>
    </location>
</feature>
<dbReference type="PANTHER" id="PTHR46579">
    <property type="entry name" value="F5/8 TYPE C DOMAIN-CONTAINING PROTEIN-RELATED"/>
    <property type="match status" value="1"/>
</dbReference>